<proteinExistence type="predicted"/>
<dbReference type="RefSeq" id="WP_188081782.1">
    <property type="nucleotide sequence ID" value="NZ_JACIEU010000006.1"/>
</dbReference>
<name>A0A7W6LRJ0_9SPHN</name>
<keyword evidence="2" id="KW-1185">Reference proteome</keyword>
<comment type="caution">
    <text evidence="1">The sequence shown here is derived from an EMBL/GenBank/DDBJ whole genome shotgun (WGS) entry which is preliminary data.</text>
</comment>
<dbReference type="AlphaFoldDB" id="A0A7W6LRJ0"/>
<evidence type="ECO:0000313" key="1">
    <source>
        <dbReference type="EMBL" id="MBB4148001.1"/>
    </source>
</evidence>
<dbReference type="EMBL" id="JACIEU010000006">
    <property type="protein sequence ID" value="MBB4148001.1"/>
    <property type="molecule type" value="Genomic_DNA"/>
</dbReference>
<dbReference type="Proteomes" id="UP000590524">
    <property type="component" value="Unassembled WGS sequence"/>
</dbReference>
<accession>A0A7W6LRJ0</accession>
<evidence type="ECO:0000313" key="2">
    <source>
        <dbReference type="Proteomes" id="UP000590524"/>
    </source>
</evidence>
<protein>
    <submittedName>
        <fullName evidence="1">Uncharacterized protein</fullName>
    </submittedName>
</protein>
<sequence length="79" mass="8574">MAHAHISVHPAFANPFNPSAWLSTWEAAGGRASIEDGAVTLRHAPAQPWAQSVEQKGLRSYLLLSQSEQALAEYMMGRA</sequence>
<reference evidence="1 2" key="1">
    <citation type="submission" date="2020-08" db="EMBL/GenBank/DDBJ databases">
        <title>Genomic Encyclopedia of Type Strains, Phase IV (KMG-IV): sequencing the most valuable type-strain genomes for metagenomic binning, comparative biology and taxonomic classification.</title>
        <authorList>
            <person name="Goeker M."/>
        </authorList>
    </citation>
    <scope>NUCLEOTIDE SEQUENCE [LARGE SCALE GENOMIC DNA]</scope>
    <source>
        <strain evidence="1 2">DSM 19371</strain>
    </source>
</reference>
<organism evidence="1 2">
    <name type="scientific">Sphingobium scionense</name>
    <dbReference type="NCBI Taxonomy" id="1404341"/>
    <lineage>
        <taxon>Bacteria</taxon>
        <taxon>Pseudomonadati</taxon>
        <taxon>Pseudomonadota</taxon>
        <taxon>Alphaproteobacteria</taxon>
        <taxon>Sphingomonadales</taxon>
        <taxon>Sphingomonadaceae</taxon>
        <taxon>Sphingobium</taxon>
    </lineage>
</organism>
<gene>
    <name evidence="1" type="ORF">GGQ90_001779</name>
</gene>